<dbReference type="Proteomes" id="UP000827768">
    <property type="component" value="Segment"/>
</dbReference>
<keyword evidence="3" id="KW-1185">Reference proteome</keyword>
<accession>A0AAE9C3G2</accession>
<dbReference type="RefSeq" id="YP_010755166.1">
    <property type="nucleotide sequence ID" value="NC_073468.1"/>
</dbReference>
<evidence type="ECO:0000256" key="1">
    <source>
        <dbReference type="SAM" id="MobiDB-lite"/>
    </source>
</evidence>
<evidence type="ECO:0000313" key="2">
    <source>
        <dbReference type="EMBL" id="UDL15926.1"/>
    </source>
</evidence>
<organism evidence="2 3">
    <name type="scientific">Microbacterium phage Pumpernickel</name>
    <dbReference type="NCBI Taxonomy" id="2885983"/>
    <lineage>
        <taxon>Viruses</taxon>
        <taxon>Duplodnaviria</taxon>
        <taxon>Heunggongvirae</taxon>
        <taxon>Uroviricota</taxon>
        <taxon>Caudoviricetes</taxon>
        <taxon>Pumpernickelvirus</taxon>
        <taxon>Pumpernickelvirus pumpernickel</taxon>
    </lineage>
</organism>
<feature type="region of interest" description="Disordered" evidence="1">
    <location>
        <begin position="216"/>
        <end position="240"/>
    </location>
</feature>
<reference evidence="2" key="1">
    <citation type="submission" date="2021-09" db="EMBL/GenBank/DDBJ databases">
        <authorList>
            <person name="Andersen S.H."/>
            <person name="Beall E.A."/>
            <person name="Cappelle B."/>
            <person name="Falteisek K.J."/>
            <person name="Fenske B.A."/>
            <person name="Gansluckner N.W."/>
            <person name="Gilbertson S.M."/>
            <person name="Krings K.J."/>
            <person name="Mobeck M."/>
            <person name="Odeku J.O."/>
            <person name="Poncelet M.E."/>
            <person name="Rohr J.R."/>
            <person name="Rolands L."/>
            <person name="Whipple C.D."/>
            <person name="Whipple E.M."/>
            <person name="Spring A.M."/>
            <person name="Klyczek K."/>
            <person name="Garlena R.A."/>
            <person name="Russell D.A."/>
            <person name="Pope W.H."/>
            <person name="Jacobs-Sera D."/>
            <person name="Hatfull G.F."/>
        </authorList>
    </citation>
    <scope>NUCLEOTIDE SEQUENCE</scope>
</reference>
<sequence>MSRTDKDRPYWVKVQDHGVEHHDHRNLGKEVWQYKDVLDEDGKPVIEEVPFFHFVGDILASKEERKDEFSTFSQRRSQTDKRDSDGDYIRSWYWNGRDCTVTSYRKTESVISDAMYARAQGLPDTYLIAAGTYTRRVRERYLAYTIPDHCTINDETPKPARWWLNHNPCYMEADYANDFRIYACSCSMCNPGRDHEGDRAFKRNTLKNMIKAANSGDEDWEDGFEGRNLTPPRRAGQSWW</sequence>
<gene>
    <name evidence="2" type="primary">171</name>
    <name evidence="2" type="ORF">SEA_PUMPERNICKEL_171</name>
</gene>
<protein>
    <submittedName>
        <fullName evidence="2">Uncharacterized protein</fullName>
    </submittedName>
</protein>
<dbReference type="GeneID" id="80019811"/>
<evidence type="ECO:0000313" key="3">
    <source>
        <dbReference type="Proteomes" id="UP000827768"/>
    </source>
</evidence>
<dbReference type="KEGG" id="vg:80019811"/>
<name>A0AAE9C3G2_9CAUD</name>
<proteinExistence type="predicted"/>
<dbReference type="EMBL" id="OK040790">
    <property type="protein sequence ID" value="UDL15926.1"/>
    <property type="molecule type" value="Genomic_DNA"/>
</dbReference>